<gene>
    <name evidence="4" type="ORF">CFX1CAM_1699</name>
</gene>
<evidence type="ECO:0000259" key="2">
    <source>
        <dbReference type="Pfam" id="PF02481"/>
    </source>
</evidence>
<evidence type="ECO:0000259" key="3">
    <source>
        <dbReference type="Pfam" id="PF17782"/>
    </source>
</evidence>
<dbReference type="AlphaFoldDB" id="A0A1Y6K557"/>
<evidence type="ECO:0000313" key="4">
    <source>
        <dbReference type="EMBL" id="SMX54764.1"/>
    </source>
</evidence>
<dbReference type="InterPro" id="IPR003488">
    <property type="entry name" value="DprA"/>
</dbReference>
<dbReference type="Pfam" id="PF02481">
    <property type="entry name" value="DNA_processg_A"/>
    <property type="match status" value="1"/>
</dbReference>
<protein>
    <submittedName>
        <fullName evidence="4">Putative DNA processing protein</fullName>
    </submittedName>
</protein>
<dbReference type="RefSeq" id="WP_087862585.1">
    <property type="nucleotide sequence ID" value="NZ_LT859958.1"/>
</dbReference>
<dbReference type="Gene3D" id="1.10.10.10">
    <property type="entry name" value="Winged helix-like DNA-binding domain superfamily/Winged helix DNA-binding domain"/>
    <property type="match status" value="1"/>
</dbReference>
<dbReference type="SUPFAM" id="SSF47781">
    <property type="entry name" value="RuvA domain 2-like"/>
    <property type="match status" value="1"/>
</dbReference>
<comment type="similarity">
    <text evidence="1">Belongs to the DprA/Smf family.</text>
</comment>
<dbReference type="NCBIfam" id="TIGR00732">
    <property type="entry name" value="dprA"/>
    <property type="match status" value="1"/>
</dbReference>
<keyword evidence="5" id="KW-1185">Reference proteome</keyword>
<dbReference type="GO" id="GO:0009294">
    <property type="term" value="P:DNA-mediated transformation"/>
    <property type="evidence" value="ECO:0007669"/>
    <property type="project" value="InterPro"/>
</dbReference>
<dbReference type="PANTHER" id="PTHR43022">
    <property type="entry name" value="PROTEIN SMF"/>
    <property type="match status" value="1"/>
</dbReference>
<sequence>MSDEKKYWIGFNQVKGIGSVRFKQIQAHFGDLSTAWHAPIEAFREIGLPDKVLKNIFELRRSLDLDRYYEQVLQGDAHVLTLLDQDYPKLLKEIDQAPPVIYVRGSLLPADEFAVAMVGTRRVTAYGQQVTRDTSTYLAGHGLTIVSGLARGVDALAHQHALQAGGRTIAVLGCGVDVIYPPEHRQLAEAIVESGALVSDYPLGTQPEGSNFPPRNRVISGLSLATIVVEAGERSGALITADFAVEQGRDVFAVPGNVFSPASRGTNRLIQKGAYVLVSPQDVLDLLDLSQVEDYKDARQVLPADTTEAKILLAMDYEPIHIDELCNKTGLPVEKVSASLTMMELKGMVQHVGGMRYAAIREMSGK</sequence>
<accession>A0A1Y6K557</accession>
<dbReference type="OrthoDB" id="9785707at2"/>
<dbReference type="Gene3D" id="3.40.50.450">
    <property type="match status" value="1"/>
</dbReference>
<proteinExistence type="inferred from homology"/>
<dbReference type="KEGG" id="abat:CFX1CAM_1699"/>
<dbReference type="Proteomes" id="UP000195514">
    <property type="component" value="Chromosome I"/>
</dbReference>
<name>A0A1Y6K557_9CHLR</name>
<organism evidence="4 5">
    <name type="scientific">Candidatus Brevifilum fermentans</name>
    <dbReference type="NCBI Taxonomy" id="1986204"/>
    <lineage>
        <taxon>Bacteria</taxon>
        <taxon>Bacillati</taxon>
        <taxon>Chloroflexota</taxon>
        <taxon>Anaerolineae</taxon>
        <taxon>Anaerolineales</taxon>
        <taxon>Anaerolineaceae</taxon>
        <taxon>Candidatus Brevifilum</taxon>
    </lineage>
</organism>
<reference evidence="5" key="1">
    <citation type="submission" date="2017-05" db="EMBL/GenBank/DDBJ databases">
        <authorList>
            <person name="Kirkegaard R."/>
            <person name="Mcilroy J S."/>
        </authorList>
    </citation>
    <scope>NUCLEOTIDE SEQUENCE [LARGE SCALE GENOMIC DNA]</scope>
</reference>
<feature type="domain" description="Smf/DprA SLOG" evidence="2">
    <location>
        <begin position="79"/>
        <end position="287"/>
    </location>
</feature>
<dbReference type="InterPro" id="IPR057666">
    <property type="entry name" value="DrpA_SLOG"/>
</dbReference>
<dbReference type="InterPro" id="IPR010994">
    <property type="entry name" value="RuvA_2-like"/>
</dbReference>
<dbReference type="InterPro" id="IPR041614">
    <property type="entry name" value="DprA_WH"/>
</dbReference>
<evidence type="ECO:0000313" key="5">
    <source>
        <dbReference type="Proteomes" id="UP000195514"/>
    </source>
</evidence>
<dbReference type="InterPro" id="IPR036388">
    <property type="entry name" value="WH-like_DNA-bd_sf"/>
</dbReference>
<dbReference type="SUPFAM" id="SSF102405">
    <property type="entry name" value="MCP/YpsA-like"/>
    <property type="match status" value="1"/>
</dbReference>
<evidence type="ECO:0000256" key="1">
    <source>
        <dbReference type="ARBA" id="ARBA00006525"/>
    </source>
</evidence>
<dbReference type="PANTHER" id="PTHR43022:SF1">
    <property type="entry name" value="PROTEIN SMF"/>
    <property type="match status" value="1"/>
</dbReference>
<dbReference type="Pfam" id="PF17782">
    <property type="entry name" value="WHD_DprA"/>
    <property type="match status" value="1"/>
</dbReference>
<dbReference type="EMBL" id="LT859958">
    <property type="protein sequence ID" value="SMX54764.1"/>
    <property type="molecule type" value="Genomic_DNA"/>
</dbReference>
<feature type="domain" description="DprA winged helix" evidence="3">
    <location>
        <begin position="302"/>
        <end position="354"/>
    </location>
</feature>